<dbReference type="EMBL" id="JBBPBN010000050">
    <property type="protein sequence ID" value="KAK8992177.1"/>
    <property type="molecule type" value="Genomic_DNA"/>
</dbReference>
<organism evidence="2 3">
    <name type="scientific">Hibiscus sabdariffa</name>
    <name type="common">roselle</name>
    <dbReference type="NCBI Taxonomy" id="183260"/>
    <lineage>
        <taxon>Eukaryota</taxon>
        <taxon>Viridiplantae</taxon>
        <taxon>Streptophyta</taxon>
        <taxon>Embryophyta</taxon>
        <taxon>Tracheophyta</taxon>
        <taxon>Spermatophyta</taxon>
        <taxon>Magnoliopsida</taxon>
        <taxon>eudicotyledons</taxon>
        <taxon>Gunneridae</taxon>
        <taxon>Pentapetalae</taxon>
        <taxon>rosids</taxon>
        <taxon>malvids</taxon>
        <taxon>Malvales</taxon>
        <taxon>Malvaceae</taxon>
        <taxon>Malvoideae</taxon>
        <taxon>Hibiscus</taxon>
    </lineage>
</organism>
<sequence>MTNEVTSCMIELSNIMKFICGKVLVVEELEQLQDRVSLTLCNLKKIFPPSFFTIMVHLLVHLPQEAKVGGPVFYRWMYPIERFLDKLKSYCRNKRYPEGSITEGYLADECLTFCSRYLEDVDTTFNRPNKNDLFVTNELAQTYLFGSYGEPIDKIQIEELDDMSWVQAHQYVLFHHDSIDSLRTAFLRSSARSRKVNQRGIDKLFTETFHEWLGQTVWSGREVSDDVKWLCQGPNRIVKRYSGFLINGFKFHTKTRERLRKTHNCGVVVTSSTTSYASARDNCLVEGDVEYYGILTDIIELEYYGKRKVVSFCCVWIDVNTTRGKMPRRKLTSLRTIRDPPLEEEINVHEKTGLNGRRRTRGRTTLPELYDLPPEKLREKRTEYETSASTAGSAVNMADIDNQVITEVFGPERYGRVRGTGSFVTPTKYFGFSSSKYMPSQSHSVQAQVDRVRQQLQQEMDAKIVAVQAEAATREAALQGKVEDMQSQLANIMKMLNKNPPQNPPY</sequence>
<evidence type="ECO:0000313" key="2">
    <source>
        <dbReference type="EMBL" id="KAK8992177.1"/>
    </source>
</evidence>
<dbReference type="InterPro" id="IPR025452">
    <property type="entry name" value="DUF4218"/>
</dbReference>
<evidence type="ECO:0000259" key="1">
    <source>
        <dbReference type="Pfam" id="PF13960"/>
    </source>
</evidence>
<proteinExistence type="predicted"/>
<comment type="caution">
    <text evidence="2">The sequence shown here is derived from an EMBL/GenBank/DDBJ whole genome shotgun (WGS) entry which is preliminary data.</text>
</comment>
<protein>
    <recommendedName>
        <fullName evidence="1">DUF4218 domain-containing protein</fullName>
    </recommendedName>
</protein>
<dbReference type="PANTHER" id="PTHR48258:SF15">
    <property type="entry name" value="OS02G0543900 PROTEIN"/>
    <property type="match status" value="1"/>
</dbReference>
<dbReference type="PANTHER" id="PTHR48258">
    <property type="entry name" value="DUF4218 DOMAIN-CONTAINING PROTEIN-RELATED"/>
    <property type="match status" value="1"/>
</dbReference>
<name>A0ABR2PV93_9ROSI</name>
<keyword evidence="3" id="KW-1185">Reference proteome</keyword>
<feature type="domain" description="DUF4218" evidence="1">
    <location>
        <begin position="19"/>
        <end position="131"/>
    </location>
</feature>
<accession>A0ABR2PV93</accession>
<evidence type="ECO:0000313" key="3">
    <source>
        <dbReference type="Proteomes" id="UP001396334"/>
    </source>
</evidence>
<reference evidence="2 3" key="1">
    <citation type="journal article" date="2024" name="G3 (Bethesda)">
        <title>Genome assembly of Hibiscus sabdariffa L. provides insights into metabolisms of medicinal natural products.</title>
        <authorList>
            <person name="Kim T."/>
        </authorList>
    </citation>
    <scope>NUCLEOTIDE SEQUENCE [LARGE SCALE GENOMIC DNA]</scope>
    <source>
        <strain evidence="2">TK-2024</strain>
        <tissue evidence="2">Old leaves</tissue>
    </source>
</reference>
<dbReference type="Proteomes" id="UP001396334">
    <property type="component" value="Unassembled WGS sequence"/>
</dbReference>
<dbReference type="Pfam" id="PF13960">
    <property type="entry name" value="DUF4218"/>
    <property type="match status" value="1"/>
</dbReference>
<gene>
    <name evidence="2" type="ORF">V6N11_048272</name>
</gene>